<dbReference type="RefSeq" id="WP_132128074.1">
    <property type="nucleotide sequence ID" value="NZ_CP042432.1"/>
</dbReference>
<keyword evidence="1" id="KW-0472">Membrane</keyword>
<dbReference type="OrthoDB" id="9806699at2"/>
<dbReference type="AlphaFoldDB" id="A0A4R3KUA4"/>
<feature type="transmembrane region" description="Helical" evidence="1">
    <location>
        <begin position="84"/>
        <end position="106"/>
    </location>
</feature>
<reference evidence="2 3" key="1">
    <citation type="submission" date="2019-03" db="EMBL/GenBank/DDBJ databases">
        <title>Genomic Encyclopedia of Type Strains, Phase IV (KMG-IV): sequencing the most valuable type-strain genomes for metagenomic binning, comparative biology and taxonomic classification.</title>
        <authorList>
            <person name="Goeker M."/>
        </authorList>
    </citation>
    <scope>NUCLEOTIDE SEQUENCE [LARGE SCALE GENOMIC DNA]</scope>
    <source>
        <strain evidence="2 3">DSM 21100</strain>
    </source>
</reference>
<dbReference type="InterPro" id="IPR046487">
    <property type="entry name" value="DUF6580"/>
</dbReference>
<evidence type="ECO:0000313" key="3">
    <source>
        <dbReference type="Proteomes" id="UP000295807"/>
    </source>
</evidence>
<comment type="caution">
    <text evidence="2">The sequence shown here is derived from an EMBL/GenBank/DDBJ whole genome shotgun (WGS) entry which is preliminary data.</text>
</comment>
<keyword evidence="1" id="KW-0812">Transmembrane</keyword>
<evidence type="ECO:0000313" key="2">
    <source>
        <dbReference type="EMBL" id="TCS88967.1"/>
    </source>
</evidence>
<proteinExistence type="predicted"/>
<gene>
    <name evidence="2" type="ORF">EDD80_102158</name>
</gene>
<keyword evidence="1" id="KW-1133">Transmembrane helix</keyword>
<feature type="transmembrane region" description="Helical" evidence="1">
    <location>
        <begin position="12"/>
        <end position="29"/>
    </location>
</feature>
<organism evidence="2 3">
    <name type="scientific">Anseongella ginsenosidimutans</name>
    <dbReference type="NCBI Taxonomy" id="496056"/>
    <lineage>
        <taxon>Bacteria</taxon>
        <taxon>Pseudomonadati</taxon>
        <taxon>Bacteroidota</taxon>
        <taxon>Sphingobacteriia</taxon>
        <taxon>Sphingobacteriales</taxon>
        <taxon>Sphingobacteriaceae</taxon>
        <taxon>Anseongella</taxon>
    </lineage>
</organism>
<feature type="transmembrane region" description="Helical" evidence="1">
    <location>
        <begin position="156"/>
        <end position="180"/>
    </location>
</feature>
<sequence length="195" mass="21383">MEKISSNNRTGVIVLSGIILTAALSRIIPHGWNFTPVGAMALFGSAYYASRWMAFLVPLASLWISDVVLNNTIHAAYTEGFSLFHSSMIGVYLAFIAVTLTGILLLRKVRVTSVLLAAVAGAVVFWLIVDFASWMWDPLYRTLYPGSLSGLLACYAAGFPFFLKMLLGNLVYSALLFGVFELLRRRVPVLAPATR</sequence>
<name>A0A4R3KUA4_9SPHI</name>
<feature type="transmembrane region" description="Helical" evidence="1">
    <location>
        <begin position="113"/>
        <end position="136"/>
    </location>
</feature>
<evidence type="ECO:0000256" key="1">
    <source>
        <dbReference type="SAM" id="Phobius"/>
    </source>
</evidence>
<dbReference type="Proteomes" id="UP000295807">
    <property type="component" value="Unassembled WGS sequence"/>
</dbReference>
<dbReference type="EMBL" id="SMAD01000002">
    <property type="protein sequence ID" value="TCS88967.1"/>
    <property type="molecule type" value="Genomic_DNA"/>
</dbReference>
<dbReference type="Pfam" id="PF20221">
    <property type="entry name" value="DUF6580"/>
    <property type="match status" value="1"/>
</dbReference>
<protein>
    <submittedName>
        <fullName evidence="2">Uncharacterized protein</fullName>
    </submittedName>
</protein>
<accession>A0A4R3KUA4</accession>
<keyword evidence="3" id="KW-1185">Reference proteome</keyword>
<feature type="transmembrane region" description="Helical" evidence="1">
    <location>
        <begin position="41"/>
        <end position="64"/>
    </location>
</feature>